<feature type="coiled-coil region" evidence="1">
    <location>
        <begin position="95"/>
        <end position="126"/>
    </location>
</feature>
<feature type="compositionally biased region" description="Polar residues" evidence="2">
    <location>
        <begin position="12"/>
        <end position="21"/>
    </location>
</feature>
<dbReference type="AlphaFoldDB" id="A0AA38S1C8"/>
<proteinExistence type="predicted"/>
<protein>
    <submittedName>
        <fullName evidence="3">Uncharacterized protein</fullName>
    </submittedName>
</protein>
<keyword evidence="4" id="KW-1185">Reference proteome</keyword>
<reference evidence="3" key="1">
    <citation type="submission" date="2022-07" db="EMBL/GenBank/DDBJ databases">
        <title>Fungi with potential for degradation of polypropylene.</title>
        <authorList>
            <person name="Gostincar C."/>
        </authorList>
    </citation>
    <scope>NUCLEOTIDE SEQUENCE</scope>
    <source>
        <strain evidence="3">EXF-13308</strain>
    </source>
</reference>
<name>A0AA38S1C8_9PEZI</name>
<evidence type="ECO:0000256" key="1">
    <source>
        <dbReference type="SAM" id="Coils"/>
    </source>
</evidence>
<evidence type="ECO:0000313" key="3">
    <source>
        <dbReference type="EMBL" id="KAJ9151912.1"/>
    </source>
</evidence>
<sequence>MSTTPPHPPQQLSPVKDSSTGDGRPDSPIISSPQQANPPELTVDEQMAVDSETTTADRPMTKTPEPQTQGDRANGHKGVAEQSPSTPGHLPPFDWDEFEARYEQALAEANQQEQELLAEFENLVKYFNVWASAASAHDNERATKRLQTRERHVKIAESNLSQKKKHLSEVVRAFQSALALLSQS</sequence>
<feature type="compositionally biased region" description="Pro residues" evidence="2">
    <location>
        <begin position="1"/>
        <end position="11"/>
    </location>
</feature>
<evidence type="ECO:0000313" key="4">
    <source>
        <dbReference type="Proteomes" id="UP001174694"/>
    </source>
</evidence>
<dbReference type="EMBL" id="JANBVO010000005">
    <property type="protein sequence ID" value="KAJ9151912.1"/>
    <property type="molecule type" value="Genomic_DNA"/>
</dbReference>
<dbReference type="Proteomes" id="UP001174694">
    <property type="component" value="Unassembled WGS sequence"/>
</dbReference>
<gene>
    <name evidence="3" type="ORF">NKR23_g2609</name>
</gene>
<organism evidence="3 4">
    <name type="scientific">Pleurostoma richardsiae</name>
    <dbReference type="NCBI Taxonomy" id="41990"/>
    <lineage>
        <taxon>Eukaryota</taxon>
        <taxon>Fungi</taxon>
        <taxon>Dikarya</taxon>
        <taxon>Ascomycota</taxon>
        <taxon>Pezizomycotina</taxon>
        <taxon>Sordariomycetes</taxon>
        <taxon>Sordariomycetidae</taxon>
        <taxon>Calosphaeriales</taxon>
        <taxon>Pleurostomataceae</taxon>
        <taxon>Pleurostoma</taxon>
    </lineage>
</organism>
<accession>A0AA38S1C8</accession>
<evidence type="ECO:0000256" key="2">
    <source>
        <dbReference type="SAM" id="MobiDB-lite"/>
    </source>
</evidence>
<keyword evidence="1" id="KW-0175">Coiled coil</keyword>
<comment type="caution">
    <text evidence="3">The sequence shown here is derived from an EMBL/GenBank/DDBJ whole genome shotgun (WGS) entry which is preliminary data.</text>
</comment>
<feature type="region of interest" description="Disordered" evidence="2">
    <location>
        <begin position="1"/>
        <end position="95"/>
    </location>
</feature>